<reference evidence="17 18" key="5">
    <citation type="submission" date="2020-04" db="EMBL/GenBank/DDBJ databases">
        <title>Whole-genome sequencing of Vibrio spp. from China reveals different genetic environments of blaCTX-M-14 among diverse lineages.</title>
        <authorList>
            <person name="Zheng Z."/>
            <person name="Ye L."/>
            <person name="Chen S."/>
        </authorList>
    </citation>
    <scope>NUCLEOTIDE SEQUENCE [LARGE SCALE GENOMIC DNA]</scope>
    <source>
        <strain evidence="12 17">Vb0551</strain>
        <strain evidence="11 18">Vb0574</strain>
    </source>
</reference>
<organism evidence="8">
    <name type="scientific">Vibrio parahaemolyticus</name>
    <dbReference type="NCBI Taxonomy" id="670"/>
    <lineage>
        <taxon>Bacteria</taxon>
        <taxon>Pseudomonadati</taxon>
        <taxon>Pseudomonadota</taxon>
        <taxon>Gammaproteobacteria</taxon>
        <taxon>Vibrionales</taxon>
        <taxon>Vibrionaceae</taxon>
        <taxon>Vibrio</taxon>
    </lineage>
</organism>
<keyword evidence="15" id="KW-1185">Reference proteome</keyword>
<reference evidence="8" key="4">
    <citation type="submission" date="2019-12" db="EMBL/GenBank/DDBJ databases">
        <authorList>
            <consortium name="NCBI Pathogen Detection Project"/>
        </authorList>
    </citation>
    <scope>NUCLEOTIDE SEQUENCE</scope>
    <source>
        <strain evidence="8">1930</strain>
    </source>
</reference>
<dbReference type="GO" id="GO:0030288">
    <property type="term" value="C:outer membrane-bounded periplasmic space"/>
    <property type="evidence" value="ECO:0007669"/>
    <property type="project" value="TreeGrafter"/>
</dbReference>
<comment type="similarity">
    <text evidence="2">Belongs to the bacterial solute-binding protein 8 family.</text>
</comment>
<dbReference type="Proteomes" id="UP001253193">
    <property type="component" value="Unassembled WGS sequence"/>
</dbReference>
<dbReference type="EMBL" id="JACVHL010000021">
    <property type="protein sequence ID" value="MCC3807081.1"/>
    <property type="molecule type" value="Genomic_DNA"/>
</dbReference>
<proteinExistence type="inferred from homology"/>
<evidence type="ECO:0000313" key="10">
    <source>
        <dbReference type="EMBL" id="MDS1820224.1"/>
    </source>
</evidence>
<dbReference type="OrthoDB" id="63946at2"/>
<dbReference type="Proteomes" id="UP000464718">
    <property type="component" value="Chromosome ii"/>
</dbReference>
<dbReference type="EMBL" id="JAUHGG010000002">
    <property type="protein sequence ID" value="MDS1820224.1"/>
    <property type="molecule type" value="Genomic_DNA"/>
</dbReference>
<dbReference type="GO" id="GO:1901678">
    <property type="term" value="P:iron coordination entity transport"/>
    <property type="evidence" value="ECO:0007669"/>
    <property type="project" value="UniProtKB-ARBA"/>
</dbReference>
<dbReference type="Proteomes" id="UP000518904">
    <property type="component" value="Unassembled WGS sequence"/>
</dbReference>
<keyword evidence="4" id="KW-0406">Ion transport</keyword>
<name>A0A0D1UAH8_VIBPH</name>
<dbReference type="EMBL" id="LHQV01000015">
    <property type="protein sequence ID" value="OQJ99101.1"/>
    <property type="molecule type" value="Genomic_DNA"/>
</dbReference>
<comment type="subcellular location">
    <subcellularLocation>
        <location evidence="1">Cell envelope</location>
    </subcellularLocation>
</comment>
<dbReference type="SUPFAM" id="SSF53807">
    <property type="entry name" value="Helical backbone' metal receptor"/>
    <property type="match status" value="1"/>
</dbReference>
<evidence type="ECO:0000313" key="13">
    <source>
        <dbReference type="EMBL" id="OQJ99101.1"/>
    </source>
</evidence>
<keyword evidence="4" id="KW-0408">Iron</keyword>
<evidence type="ECO:0000313" key="14">
    <source>
        <dbReference type="EMBL" id="QHH12740.1"/>
    </source>
</evidence>
<feature type="signal peptide" evidence="6">
    <location>
        <begin position="1"/>
        <end position="20"/>
    </location>
</feature>
<reference evidence="13 15" key="1">
    <citation type="submission" date="2015-08" db="EMBL/GenBank/DDBJ databases">
        <title>Draft Genome Sequences of Vibrio parahaemolyticus Strains.</title>
        <authorList>
            <person name="Gonzalez-Escalona N."/>
            <person name="DePaola A."/>
        </authorList>
    </citation>
    <scope>NUCLEOTIDE SEQUENCE [LARGE SCALE GENOMIC DNA]</scope>
    <source>
        <strain evidence="13 15">CFSAN001621</strain>
    </source>
</reference>
<evidence type="ECO:0000256" key="5">
    <source>
        <dbReference type="ARBA" id="ARBA00022729"/>
    </source>
</evidence>
<keyword evidence="5 6" id="KW-0732">Signal</keyword>
<evidence type="ECO:0000313" key="9">
    <source>
        <dbReference type="EMBL" id="MCC3807081.1"/>
    </source>
</evidence>
<dbReference type="EMBL" id="JABCLB010002723">
    <property type="protein sequence ID" value="NMU87617.1"/>
    <property type="molecule type" value="Genomic_DNA"/>
</dbReference>
<dbReference type="InterPro" id="IPR002491">
    <property type="entry name" value="ABC_transptr_periplasmic_BD"/>
</dbReference>
<evidence type="ECO:0000313" key="12">
    <source>
        <dbReference type="EMBL" id="NMU87617.1"/>
    </source>
</evidence>
<evidence type="ECO:0000313" key="16">
    <source>
        <dbReference type="Proteomes" id="UP000464718"/>
    </source>
</evidence>
<reference evidence="8" key="2">
    <citation type="journal article" date="2018" name="Genome Biol.">
        <title>SKESA: strategic k-mer extension for scrupulous assemblies.</title>
        <authorList>
            <person name="Souvorov A."/>
            <person name="Agarwala R."/>
            <person name="Lipman D.J."/>
        </authorList>
    </citation>
    <scope>NUCLEOTIDE SEQUENCE</scope>
    <source>
        <strain evidence="8">1930</strain>
    </source>
</reference>
<dbReference type="Proteomes" id="UP000856022">
    <property type="component" value="Unassembled WGS sequence"/>
</dbReference>
<feature type="domain" description="Fe/B12 periplasmic-binding" evidence="7">
    <location>
        <begin position="40"/>
        <end position="302"/>
    </location>
</feature>
<evidence type="ECO:0000313" key="11">
    <source>
        <dbReference type="EMBL" id="NMU25929.1"/>
    </source>
</evidence>
<dbReference type="CDD" id="cd01140">
    <property type="entry name" value="FatB"/>
    <property type="match status" value="1"/>
</dbReference>
<accession>A0A0D1UAH8</accession>
<keyword evidence="4" id="KW-0410">Iron transport</keyword>
<dbReference type="EMBL" id="JABCLD010001111">
    <property type="protein sequence ID" value="NMU25929.1"/>
    <property type="molecule type" value="Genomic_DNA"/>
</dbReference>
<evidence type="ECO:0000256" key="3">
    <source>
        <dbReference type="ARBA" id="ARBA00022448"/>
    </source>
</evidence>
<dbReference type="AlphaFoldDB" id="A0A0D1UAH8"/>
<evidence type="ECO:0000313" key="8">
    <source>
        <dbReference type="EMBL" id="HAS6676672.1"/>
    </source>
</evidence>
<dbReference type="Proteomes" id="UP000726777">
    <property type="component" value="Unassembled WGS sequence"/>
</dbReference>
<evidence type="ECO:0000256" key="2">
    <source>
        <dbReference type="ARBA" id="ARBA00008814"/>
    </source>
</evidence>
<dbReference type="EMBL" id="DACQKT010000002">
    <property type="protein sequence ID" value="HAS6676672.1"/>
    <property type="molecule type" value="Genomic_DNA"/>
</dbReference>
<dbReference type="PANTHER" id="PTHR30532">
    <property type="entry name" value="IRON III DICITRATE-BINDING PERIPLASMIC PROTEIN"/>
    <property type="match status" value="1"/>
</dbReference>
<dbReference type="PROSITE" id="PS50983">
    <property type="entry name" value="FE_B12_PBP"/>
    <property type="match status" value="1"/>
</dbReference>
<keyword evidence="3" id="KW-0813">Transport</keyword>
<evidence type="ECO:0000313" key="18">
    <source>
        <dbReference type="Proteomes" id="UP000555836"/>
    </source>
</evidence>
<evidence type="ECO:0000313" key="15">
    <source>
        <dbReference type="Proteomes" id="UP000191946"/>
    </source>
</evidence>
<reference evidence="9" key="6">
    <citation type="submission" date="2020-09" db="EMBL/GenBank/DDBJ databases">
        <title>Genome sequence of Vibrio parahaemolyticus isolates.</title>
        <authorList>
            <person name="Hammerl J.A."/>
            <person name="Strauch E."/>
        </authorList>
    </citation>
    <scope>NUCLEOTIDE SEQUENCE</scope>
    <source>
        <strain evidence="9">17-VB00146</strain>
    </source>
</reference>
<dbReference type="OMA" id="GYWQSTQ"/>
<dbReference type="GeneID" id="1191346"/>
<evidence type="ECO:0000256" key="4">
    <source>
        <dbReference type="ARBA" id="ARBA00022496"/>
    </source>
</evidence>
<evidence type="ECO:0000259" key="7">
    <source>
        <dbReference type="PROSITE" id="PS50983"/>
    </source>
</evidence>
<sequence length="302" mass="33531">MKKLVSAAVFSLLTISPSFAANVVIDHYMGKTELEQSPKRVVVIGFGPLDALDNFGIDPVAVSNASHLPSYLSKYSKENYTSAGSLFEPDFEAIYMQKPDLILVGPRGSAKYEELSEIAPTVVFAAKEGEGYWEGTQAQWRNIGKIFNIEDKVEQKIETLDAQFKAIRDYNQTNNNDALTILSIGDNISAFGAKSRFGAIYNDFGFIETVKNIKTGTHGDVISYEFIREADPKNILVIDRNSLHAKPSQDLRKSMDNDLVKATTAYKNQKITFLDVDAWYLAMSGVTATEKMVNEIKNTVDL</sequence>
<feature type="chain" id="PRO_5015035615" evidence="6">
    <location>
        <begin position="21"/>
        <end position="302"/>
    </location>
</feature>
<evidence type="ECO:0000256" key="6">
    <source>
        <dbReference type="SAM" id="SignalP"/>
    </source>
</evidence>
<dbReference type="Gene3D" id="3.40.50.1980">
    <property type="entry name" value="Nitrogenase molybdenum iron protein domain"/>
    <property type="match status" value="2"/>
</dbReference>
<dbReference type="RefSeq" id="WP_005487329.1">
    <property type="nucleotide sequence ID" value="NZ_CAMFHQ010000029.1"/>
</dbReference>
<dbReference type="InterPro" id="IPR033870">
    <property type="entry name" value="FatB"/>
</dbReference>
<protein>
    <submittedName>
        <fullName evidence="8 13">ABC transporter substrate-binding protein</fullName>
    </submittedName>
    <submittedName>
        <fullName evidence="9">Siderophore ABC transporter substrate-binding protein</fullName>
    </submittedName>
</protein>
<evidence type="ECO:0000313" key="17">
    <source>
        <dbReference type="Proteomes" id="UP000518904"/>
    </source>
</evidence>
<dbReference type="InterPro" id="IPR051313">
    <property type="entry name" value="Bact_iron-sidero_bind"/>
</dbReference>
<dbReference type="Proteomes" id="UP000555836">
    <property type="component" value="Unassembled WGS sequence"/>
</dbReference>
<dbReference type="EMBL" id="CP034299">
    <property type="protein sequence ID" value="QHH12740.1"/>
    <property type="molecule type" value="Genomic_DNA"/>
</dbReference>
<dbReference type="Pfam" id="PF01497">
    <property type="entry name" value="Peripla_BP_2"/>
    <property type="match status" value="1"/>
</dbReference>
<dbReference type="PANTHER" id="PTHR30532:SF28">
    <property type="entry name" value="PETROBACTIN-BINDING PROTEIN YCLQ"/>
    <property type="match status" value="1"/>
</dbReference>
<reference evidence="14 16" key="3">
    <citation type="submission" date="2018-12" db="EMBL/GenBank/DDBJ databases">
        <title>Genomic insights into the evolutionary origins and pathogenicity of five Vibrio parahaemolyticus strains isolated from the shrimp with acute hepatopancreatic necrosis disease (AHPND).</title>
        <authorList>
            <person name="Yang Q."/>
            <person name="Dong X."/>
            <person name="Xie G."/>
            <person name="Fu S."/>
            <person name="Zou P."/>
            <person name="Sun J."/>
            <person name="Wang Y."/>
            <person name="Huang J."/>
        </authorList>
    </citation>
    <scope>NUCLEOTIDE SEQUENCE [LARGE SCALE GENOMIC DNA]</scope>
    <source>
        <strain evidence="14 16">20160303005-1</strain>
    </source>
</reference>
<reference evidence="10" key="7">
    <citation type="submission" date="2023-06" db="EMBL/GenBank/DDBJ databases">
        <title>Genomic Diversity of Vibrio spp. and Metagenomic Analysis of Pathogens in Florida Gulf Coastal Waters Following Hurricane Ian.</title>
        <authorList>
            <person name="Brumfield K.D."/>
        </authorList>
    </citation>
    <scope>NUCLEOTIDE SEQUENCE</scope>
    <source>
        <strain evidence="10">WBS2B-138</strain>
    </source>
</reference>
<evidence type="ECO:0000256" key="1">
    <source>
        <dbReference type="ARBA" id="ARBA00004196"/>
    </source>
</evidence>
<gene>
    <name evidence="13" type="ORF">AKG60_13865</name>
    <name evidence="14" type="ORF">EHC69_26230</name>
    <name evidence="12" type="ORF">HKB16_32735</name>
    <name evidence="11" type="ORF">HKB21_09855</name>
    <name evidence="8" type="ORF">I7278_07610</name>
    <name evidence="9" type="ORF">IB292_18875</name>
    <name evidence="10" type="ORF">QX249_06125</name>
</gene>
<dbReference type="Proteomes" id="UP000191946">
    <property type="component" value="Unassembled WGS sequence"/>
</dbReference>